<keyword evidence="7 12" id="KW-0411">Iron-sulfur</keyword>
<dbReference type="STRING" id="1070130.FVIR_GE00132"/>
<evidence type="ECO:0000259" key="13">
    <source>
        <dbReference type="SMART" id="SM00478"/>
    </source>
</evidence>
<keyword evidence="10 12" id="KW-0456">Lyase</keyword>
<evidence type="ECO:0000256" key="2">
    <source>
        <dbReference type="ARBA" id="ARBA00022485"/>
    </source>
</evidence>
<keyword evidence="2 12" id="KW-0004">4Fe-4S</keyword>
<keyword evidence="4 12" id="KW-0227">DNA damage</keyword>
<feature type="domain" description="HhH-GPD" evidence="13">
    <location>
        <begin position="38"/>
        <end position="185"/>
    </location>
</feature>
<evidence type="ECO:0000256" key="10">
    <source>
        <dbReference type="ARBA" id="ARBA00023239"/>
    </source>
</evidence>
<comment type="function">
    <text evidence="12">DNA repair enzyme that has both DNA N-glycosylase activity and AP-lyase activity. The DNA N-glycosylase activity releases various damaged pyrimidines from DNA by cleaving the N-glycosidic bond, leaving an AP (apurinic/apyrimidinic) site. The AP-lyase activity cleaves the phosphodiester bond 3' to the AP site by a beta-elimination, leaving a 3'-terminal unsaturated sugar and a product with a terminal 5'-phosphate.</text>
</comment>
<keyword evidence="5 12" id="KW-0378">Hydrolase</keyword>
<comment type="catalytic activity">
    <reaction evidence="12">
        <text>2'-deoxyribonucleotide-(2'-deoxyribose 5'-phosphate)-2'-deoxyribonucleotide-DNA = a 3'-end 2'-deoxyribonucleotide-(2,3-dehydro-2,3-deoxyribose 5'-phosphate)-DNA + a 5'-end 5'-phospho-2'-deoxyribonucleoside-DNA + H(+)</text>
        <dbReference type="Rhea" id="RHEA:66592"/>
        <dbReference type="Rhea" id="RHEA-COMP:13180"/>
        <dbReference type="Rhea" id="RHEA-COMP:16897"/>
        <dbReference type="Rhea" id="RHEA-COMP:17067"/>
        <dbReference type="ChEBI" id="CHEBI:15378"/>
        <dbReference type="ChEBI" id="CHEBI:136412"/>
        <dbReference type="ChEBI" id="CHEBI:157695"/>
        <dbReference type="ChEBI" id="CHEBI:167181"/>
        <dbReference type="EC" id="4.2.99.18"/>
    </reaction>
</comment>
<dbReference type="HAMAP" id="MF_00942">
    <property type="entry name" value="Nth"/>
    <property type="match status" value="1"/>
</dbReference>
<dbReference type="AlphaFoldDB" id="A0A143WQD3"/>
<evidence type="ECO:0000256" key="7">
    <source>
        <dbReference type="ARBA" id="ARBA00023014"/>
    </source>
</evidence>
<keyword evidence="6 12" id="KW-0408">Iron</keyword>
<dbReference type="GO" id="GO:0046872">
    <property type="term" value="F:metal ion binding"/>
    <property type="evidence" value="ECO:0007669"/>
    <property type="project" value="UniProtKB-KW"/>
</dbReference>
<evidence type="ECO:0000256" key="8">
    <source>
        <dbReference type="ARBA" id="ARBA00023125"/>
    </source>
</evidence>
<gene>
    <name evidence="12 14" type="primary">nth</name>
    <name evidence="14" type="ORF">FVIR_GE00132</name>
</gene>
<keyword evidence="14" id="KW-0540">Nuclease</keyword>
<dbReference type="InterPro" id="IPR011257">
    <property type="entry name" value="DNA_glycosylase"/>
</dbReference>
<dbReference type="InterPro" id="IPR000445">
    <property type="entry name" value="HhH_motif"/>
</dbReference>
<name>A0A143WQD3_9ENTR</name>
<keyword evidence="8 12" id="KW-0238">DNA-binding</keyword>
<dbReference type="PANTHER" id="PTHR10359">
    <property type="entry name" value="A/G-SPECIFIC ADENINE GLYCOSYLASE/ENDONUCLEASE III"/>
    <property type="match status" value="1"/>
</dbReference>
<dbReference type="OrthoDB" id="9800977at2"/>
<dbReference type="GO" id="GO:0051539">
    <property type="term" value="F:4 iron, 4 sulfur cluster binding"/>
    <property type="evidence" value="ECO:0007669"/>
    <property type="project" value="UniProtKB-UniRule"/>
</dbReference>
<evidence type="ECO:0000256" key="3">
    <source>
        <dbReference type="ARBA" id="ARBA00022723"/>
    </source>
</evidence>
<dbReference type="InterPro" id="IPR003265">
    <property type="entry name" value="HhH-GPD_domain"/>
</dbReference>
<feature type="binding site" evidence="12">
    <location>
        <position position="187"/>
    </location>
    <ligand>
        <name>[4Fe-4S] cluster</name>
        <dbReference type="ChEBI" id="CHEBI:49883"/>
    </ligand>
</feature>
<feature type="binding site" evidence="12">
    <location>
        <position position="203"/>
    </location>
    <ligand>
        <name>[4Fe-4S] cluster</name>
        <dbReference type="ChEBI" id="CHEBI:49883"/>
    </ligand>
</feature>
<dbReference type="GO" id="GO:0003677">
    <property type="term" value="F:DNA binding"/>
    <property type="evidence" value="ECO:0007669"/>
    <property type="project" value="UniProtKB-UniRule"/>
</dbReference>
<dbReference type="PATRIC" id="fig|1070130.3.peg.211"/>
<dbReference type="GO" id="GO:0140078">
    <property type="term" value="F:class I DNA-(apurinic or apyrimidinic site) endonuclease activity"/>
    <property type="evidence" value="ECO:0007669"/>
    <property type="project" value="UniProtKB-EC"/>
</dbReference>
<dbReference type="Proteomes" id="UP000095665">
    <property type="component" value="Chromosome I"/>
</dbReference>
<organism evidence="14 15">
    <name type="scientific">Candidatus Gullanella endobia</name>
    <dbReference type="NCBI Taxonomy" id="1070130"/>
    <lineage>
        <taxon>Bacteria</taxon>
        <taxon>Pseudomonadati</taxon>
        <taxon>Pseudomonadota</taxon>
        <taxon>Gammaproteobacteria</taxon>
        <taxon>Enterobacterales</taxon>
        <taxon>Enterobacteriaceae</taxon>
        <taxon>Candidatus Gullanella</taxon>
    </lineage>
</organism>
<evidence type="ECO:0000256" key="1">
    <source>
        <dbReference type="ARBA" id="ARBA00008343"/>
    </source>
</evidence>
<proteinExistence type="inferred from homology"/>
<evidence type="ECO:0000256" key="12">
    <source>
        <dbReference type="HAMAP-Rule" id="MF_00942"/>
    </source>
</evidence>
<keyword evidence="3 12" id="KW-0479">Metal-binding</keyword>
<dbReference type="Pfam" id="PF00633">
    <property type="entry name" value="HHH"/>
    <property type="match status" value="1"/>
</dbReference>
<evidence type="ECO:0000256" key="6">
    <source>
        <dbReference type="ARBA" id="ARBA00023004"/>
    </source>
</evidence>
<dbReference type="RefSeq" id="WP_067497616.1">
    <property type="nucleotide sequence ID" value="NZ_LN999832.1"/>
</dbReference>
<dbReference type="Gene3D" id="1.10.1670.10">
    <property type="entry name" value="Helix-hairpin-Helix base-excision DNA repair enzymes (C-terminal)"/>
    <property type="match status" value="1"/>
</dbReference>
<dbReference type="GO" id="GO:0019104">
    <property type="term" value="F:DNA N-glycosylase activity"/>
    <property type="evidence" value="ECO:0007669"/>
    <property type="project" value="UniProtKB-UniRule"/>
</dbReference>
<dbReference type="PANTHER" id="PTHR10359:SF18">
    <property type="entry name" value="ENDONUCLEASE III"/>
    <property type="match status" value="1"/>
</dbReference>
<dbReference type="FunFam" id="1.10.340.30:FF:000001">
    <property type="entry name" value="Endonuclease III"/>
    <property type="match status" value="1"/>
</dbReference>
<feature type="binding site" evidence="12">
    <location>
        <position position="194"/>
    </location>
    <ligand>
        <name>[4Fe-4S] cluster</name>
        <dbReference type="ChEBI" id="CHEBI:49883"/>
    </ligand>
</feature>
<dbReference type="EC" id="4.2.99.18" evidence="12"/>
<protein>
    <recommendedName>
        <fullName evidence="12">Endonuclease III</fullName>
        <ecNumber evidence="12">4.2.99.18</ecNumber>
    </recommendedName>
    <alternativeName>
        <fullName evidence="12">DNA-(apurinic or apyrimidinic site) lyase</fullName>
    </alternativeName>
</protein>
<accession>A0A143WQD3</accession>
<comment type="cofactor">
    <cofactor evidence="12">
        <name>[4Fe-4S] cluster</name>
        <dbReference type="ChEBI" id="CHEBI:49883"/>
    </cofactor>
    <text evidence="12">Binds 1 [4Fe-4S] cluster.</text>
</comment>
<keyword evidence="14" id="KW-0255">Endonuclease</keyword>
<feature type="binding site" evidence="12">
    <location>
        <position position="197"/>
    </location>
    <ligand>
        <name>[4Fe-4S] cluster</name>
        <dbReference type="ChEBI" id="CHEBI:49883"/>
    </ligand>
</feature>
<evidence type="ECO:0000313" key="15">
    <source>
        <dbReference type="Proteomes" id="UP000095665"/>
    </source>
</evidence>
<keyword evidence="9 12" id="KW-0234">DNA repair</keyword>
<dbReference type="InterPro" id="IPR023170">
    <property type="entry name" value="HhH_base_excis_C"/>
</dbReference>
<dbReference type="Gene3D" id="1.10.340.30">
    <property type="entry name" value="Hypothetical protein, domain 2"/>
    <property type="match status" value="1"/>
</dbReference>
<dbReference type="NCBIfam" id="TIGR01083">
    <property type="entry name" value="nth"/>
    <property type="match status" value="1"/>
</dbReference>
<dbReference type="InterPro" id="IPR005759">
    <property type="entry name" value="Nth"/>
</dbReference>
<comment type="similarity">
    <text evidence="1 12">Belongs to the Nth/MutY family.</text>
</comment>
<dbReference type="EMBL" id="LN999832">
    <property type="protein sequence ID" value="CUX95920.1"/>
    <property type="molecule type" value="Genomic_DNA"/>
</dbReference>
<dbReference type="SMART" id="SM00478">
    <property type="entry name" value="ENDO3c"/>
    <property type="match status" value="1"/>
</dbReference>
<dbReference type="KEGG" id="ged:FVIR_GE00132"/>
<evidence type="ECO:0000313" key="14">
    <source>
        <dbReference type="EMBL" id="CUX95920.1"/>
    </source>
</evidence>
<evidence type="ECO:0000256" key="9">
    <source>
        <dbReference type="ARBA" id="ARBA00023204"/>
    </source>
</evidence>
<dbReference type="Pfam" id="PF00730">
    <property type="entry name" value="HhH-GPD"/>
    <property type="match status" value="1"/>
</dbReference>
<dbReference type="InterPro" id="IPR004036">
    <property type="entry name" value="Endonuclease-III-like_CS2"/>
</dbReference>
<dbReference type="CDD" id="cd00056">
    <property type="entry name" value="ENDO3c"/>
    <property type="match status" value="1"/>
</dbReference>
<evidence type="ECO:0000256" key="4">
    <source>
        <dbReference type="ARBA" id="ARBA00022763"/>
    </source>
</evidence>
<evidence type="ECO:0000256" key="5">
    <source>
        <dbReference type="ARBA" id="ARBA00022801"/>
    </source>
</evidence>
<dbReference type="PIRSF" id="PIRSF001435">
    <property type="entry name" value="Nth"/>
    <property type="match status" value="1"/>
</dbReference>
<sequence>MNKSKRYAILCRLRDKNPYPITELKYCSHFELLIAVILSAKTTNISVNKATKLLFSLANTPEAILSLGIDSVKNCIKSIGLFNSKSENIINTCRLLLEHHKGEVPKNRKELESLPGVGRKTANVILNIAFGQPTIAVDTHVFRVANRTRFVVGKNVAIVEKKLLTVVPKKFKLNFHHWFIWHGRYTCIARNARCTSCLILNLCECKQKYYP</sequence>
<evidence type="ECO:0000256" key="11">
    <source>
        <dbReference type="ARBA" id="ARBA00023295"/>
    </source>
</evidence>
<dbReference type="SUPFAM" id="SSF48150">
    <property type="entry name" value="DNA-glycosylase"/>
    <property type="match status" value="1"/>
</dbReference>
<dbReference type="FunFam" id="1.10.1670.10:FF:000001">
    <property type="entry name" value="Endonuclease III"/>
    <property type="match status" value="1"/>
</dbReference>
<keyword evidence="15" id="KW-1185">Reference proteome</keyword>
<keyword evidence="11 12" id="KW-0326">Glycosidase</keyword>
<dbReference type="GO" id="GO:0006285">
    <property type="term" value="P:base-excision repair, AP site formation"/>
    <property type="evidence" value="ECO:0007669"/>
    <property type="project" value="TreeGrafter"/>
</dbReference>
<dbReference type="PROSITE" id="PS01155">
    <property type="entry name" value="ENDONUCLEASE_III_2"/>
    <property type="match status" value="1"/>
</dbReference>
<reference evidence="15" key="1">
    <citation type="submission" date="2016-01" db="EMBL/GenBank/DDBJ databases">
        <authorList>
            <person name="Husnik F."/>
        </authorList>
    </citation>
    <scope>NUCLEOTIDE SEQUENCE [LARGE SCALE GENOMIC DNA]</scope>
</reference>